<evidence type="ECO:0000313" key="1">
    <source>
        <dbReference type="EMBL" id="CAF1514700.1"/>
    </source>
</evidence>
<dbReference type="EMBL" id="CAJNOK010035578">
    <property type="protein sequence ID" value="CAF1514700.1"/>
    <property type="molecule type" value="Genomic_DNA"/>
</dbReference>
<organism evidence="1 3">
    <name type="scientific">Didymodactylos carnosus</name>
    <dbReference type="NCBI Taxonomy" id="1234261"/>
    <lineage>
        <taxon>Eukaryota</taxon>
        <taxon>Metazoa</taxon>
        <taxon>Spiralia</taxon>
        <taxon>Gnathifera</taxon>
        <taxon>Rotifera</taxon>
        <taxon>Eurotatoria</taxon>
        <taxon>Bdelloidea</taxon>
        <taxon>Philodinida</taxon>
        <taxon>Philodinidae</taxon>
        <taxon>Didymodactylos</taxon>
    </lineage>
</organism>
<evidence type="ECO:0000313" key="2">
    <source>
        <dbReference type="EMBL" id="CAF4302141.1"/>
    </source>
</evidence>
<evidence type="ECO:0000313" key="3">
    <source>
        <dbReference type="Proteomes" id="UP000677228"/>
    </source>
</evidence>
<accession>A0A8S2FML7</accession>
<sequence>MNRAIYVSCPDPVVNNLQLTAKTILKSMLANQGQGVRISEVTIYSLANAYADLHEYINQDEQYNNYFGLRDYYALIKGVIHDSIRIREDPHISIQRQLSVNFDGIFNDSQMMWTKFCHFIKRNYLANTYSSPKFKTLLDECLTRRSGRYLMLIAENESVIDYVERHIILNDTIHSVRTLTGSCFPDDLISETIYSTQYNYRVLMDIILYAQTNTTLVMRRMGHLYDNLYDLFNQNFATSAGKKYCRIPLGPLYHPRCLVNENFYCVVFVQKQDLPKCDPPFLSRFEKHIIDMDNLVHPCHKTITSNLLTWLADLIANNTNKHFPLLQHLIVNYNTDYICNLVIDAYDHLKIPIDHKRDHTDAVINYCKNNLILSSSFDLPLLLSLRSNEKEKLHPLIKQYYNTHDNLSFENLSQQNIKEEQIPILNYVIYTYTQRHDIIKYIEERVHVKEVKLGNFKSEQELTRTIRSHYQSVKEDRLLVIRVDYHLEYKHVLLLKYILLNQYINESNRGVWIIFHLQRNLLTAPLLRNGDFRSKNRF</sequence>
<comment type="caution">
    <text evidence="1">The sequence shown here is derived from an EMBL/GenBank/DDBJ whole genome shotgun (WGS) entry which is preliminary data.</text>
</comment>
<protein>
    <submittedName>
        <fullName evidence="1">Uncharacterized protein</fullName>
    </submittedName>
</protein>
<dbReference type="PANTHER" id="PTHR22605:SF1">
    <property type="entry name" value="RZ-TYPE DOMAIN-CONTAINING PROTEIN"/>
    <property type="match status" value="1"/>
</dbReference>
<dbReference type="Proteomes" id="UP000682733">
    <property type="component" value="Unassembled WGS sequence"/>
</dbReference>
<dbReference type="PANTHER" id="PTHR22605">
    <property type="entry name" value="RZ-TYPE DOMAIN-CONTAINING PROTEIN"/>
    <property type="match status" value="1"/>
</dbReference>
<name>A0A8S2FML7_9BILA</name>
<gene>
    <name evidence="1" type="ORF">OVA965_LOCUS37527</name>
    <name evidence="2" type="ORF">TMI583_LOCUS38613</name>
</gene>
<dbReference type="Proteomes" id="UP000677228">
    <property type="component" value="Unassembled WGS sequence"/>
</dbReference>
<reference evidence="1" key="1">
    <citation type="submission" date="2021-02" db="EMBL/GenBank/DDBJ databases">
        <authorList>
            <person name="Nowell W R."/>
        </authorList>
    </citation>
    <scope>NUCLEOTIDE SEQUENCE</scope>
</reference>
<dbReference type="EMBL" id="CAJOBA010057669">
    <property type="protein sequence ID" value="CAF4302141.1"/>
    <property type="molecule type" value="Genomic_DNA"/>
</dbReference>
<dbReference type="AlphaFoldDB" id="A0A8S2FML7"/>
<dbReference type="GO" id="GO:0004842">
    <property type="term" value="F:ubiquitin-protein transferase activity"/>
    <property type="evidence" value="ECO:0007669"/>
    <property type="project" value="InterPro"/>
</dbReference>
<proteinExistence type="predicted"/>
<dbReference type="GO" id="GO:0016887">
    <property type="term" value="F:ATP hydrolysis activity"/>
    <property type="evidence" value="ECO:0007669"/>
    <property type="project" value="InterPro"/>
</dbReference>
<dbReference type="InterPro" id="IPR031248">
    <property type="entry name" value="RNF213"/>
</dbReference>